<dbReference type="EMBL" id="JALJOV010000609">
    <property type="protein sequence ID" value="KAK9862411.1"/>
    <property type="molecule type" value="Genomic_DNA"/>
</dbReference>
<reference evidence="1 2" key="1">
    <citation type="journal article" date="2024" name="Nat. Commun.">
        <title>Phylogenomics reveals the evolutionary origins of lichenization in chlorophyte algae.</title>
        <authorList>
            <person name="Puginier C."/>
            <person name="Libourel C."/>
            <person name="Otte J."/>
            <person name="Skaloud P."/>
            <person name="Haon M."/>
            <person name="Grisel S."/>
            <person name="Petersen M."/>
            <person name="Berrin J.G."/>
            <person name="Delaux P.M."/>
            <person name="Dal Grande F."/>
            <person name="Keller J."/>
        </authorList>
    </citation>
    <scope>NUCLEOTIDE SEQUENCE [LARGE SCALE GENOMIC DNA]</scope>
    <source>
        <strain evidence="1 2">SAG 2523</strain>
    </source>
</reference>
<evidence type="ECO:0000313" key="1">
    <source>
        <dbReference type="EMBL" id="KAK9862411.1"/>
    </source>
</evidence>
<gene>
    <name evidence="1" type="ORF">WJX84_003188</name>
</gene>
<organism evidence="1 2">
    <name type="scientific">Apatococcus fuscideae</name>
    <dbReference type="NCBI Taxonomy" id="2026836"/>
    <lineage>
        <taxon>Eukaryota</taxon>
        <taxon>Viridiplantae</taxon>
        <taxon>Chlorophyta</taxon>
        <taxon>core chlorophytes</taxon>
        <taxon>Trebouxiophyceae</taxon>
        <taxon>Chlorellales</taxon>
        <taxon>Chlorellaceae</taxon>
        <taxon>Apatococcus</taxon>
    </lineage>
</organism>
<evidence type="ECO:0000313" key="2">
    <source>
        <dbReference type="Proteomes" id="UP001485043"/>
    </source>
</evidence>
<sequence>MGHQPRTIAVKKLLEVALWEPLNQRFVTLSEASIPLYPPEVVYRQLLSETFSRINACDSKCSDDGELISDIEFKGRTCRHEAAGWHLLFR</sequence>
<protein>
    <submittedName>
        <fullName evidence="1">Uncharacterized protein</fullName>
    </submittedName>
</protein>
<dbReference type="Proteomes" id="UP001485043">
    <property type="component" value="Unassembled WGS sequence"/>
</dbReference>
<name>A0AAW1T0Y4_9CHLO</name>
<keyword evidence="2" id="KW-1185">Reference proteome</keyword>
<dbReference type="AlphaFoldDB" id="A0AAW1T0Y4"/>
<comment type="caution">
    <text evidence="1">The sequence shown here is derived from an EMBL/GenBank/DDBJ whole genome shotgun (WGS) entry which is preliminary data.</text>
</comment>
<proteinExistence type="predicted"/>
<accession>A0AAW1T0Y4</accession>